<dbReference type="Gene3D" id="3.40.50.10170">
    <property type="match status" value="1"/>
</dbReference>
<dbReference type="OrthoDB" id="6190387at2"/>
<evidence type="ECO:0000256" key="1">
    <source>
        <dbReference type="ARBA" id="ARBA00023121"/>
    </source>
</evidence>
<protein>
    <submittedName>
        <fullName evidence="2">DegV family protein</fullName>
    </submittedName>
</protein>
<sequence length="318" mass="34909">MRIGLVVDSACDLPLEYLQRNRIHLLPITVRIGQAVLADHRNEEATLQFLNTHLAERGFEAETTPFSVQQIRDLFVSQFAIEYDYVFCMTITKTRSPVYENANQASFAILNDYRPVRSAAGINTPFALRVIDTLNLFAAQGITAVESVRLRDAGEGAPKIRARLEHLALHTHGYLIPRDLNYLRARTRVRGDRSVSFLSATLGTALDIKPVLHCNRGETGPVAKIKGYENAAQKLLEFTARKAGASGGDGLLTPTVCLSYGGELAELRALPGYERLRTVCRDNNVELFESVMSLTGMVNVGKGALVVGFAAEKAEFAG</sequence>
<dbReference type="AlphaFoldDB" id="A0A120AGP7"/>
<organism evidence="2 3">
    <name type="scientific">Lysobacter capsici AZ78</name>
    <dbReference type="NCBI Taxonomy" id="1444315"/>
    <lineage>
        <taxon>Bacteria</taxon>
        <taxon>Pseudomonadati</taxon>
        <taxon>Pseudomonadota</taxon>
        <taxon>Gammaproteobacteria</taxon>
        <taxon>Lysobacterales</taxon>
        <taxon>Lysobacteraceae</taxon>
        <taxon>Lysobacter</taxon>
    </lineage>
</organism>
<dbReference type="PANTHER" id="PTHR33434:SF2">
    <property type="entry name" value="FATTY ACID-BINDING PROTEIN TM_1468"/>
    <property type="match status" value="1"/>
</dbReference>
<dbReference type="SUPFAM" id="SSF82549">
    <property type="entry name" value="DAK1/DegV-like"/>
    <property type="match status" value="1"/>
</dbReference>
<evidence type="ECO:0000313" key="2">
    <source>
        <dbReference type="EMBL" id="KWS04927.1"/>
    </source>
</evidence>
<dbReference type="RefSeq" id="WP_036102610.1">
    <property type="nucleotide sequence ID" value="NZ_JAJA02000001.1"/>
</dbReference>
<dbReference type="Proteomes" id="UP000023435">
    <property type="component" value="Unassembled WGS sequence"/>
</dbReference>
<keyword evidence="3" id="KW-1185">Reference proteome</keyword>
<keyword evidence="1" id="KW-0446">Lipid-binding</keyword>
<gene>
    <name evidence="2" type="ORF">AZ78_2477</name>
</gene>
<dbReference type="InterPro" id="IPR043168">
    <property type="entry name" value="DegV_C"/>
</dbReference>
<dbReference type="InterPro" id="IPR050270">
    <property type="entry name" value="DegV_domain_contain"/>
</dbReference>
<accession>A0A120AGP7</accession>
<name>A0A120AGP7_9GAMM</name>
<dbReference type="PROSITE" id="PS51482">
    <property type="entry name" value="DEGV"/>
    <property type="match status" value="1"/>
</dbReference>
<evidence type="ECO:0000313" key="3">
    <source>
        <dbReference type="Proteomes" id="UP000023435"/>
    </source>
</evidence>
<reference evidence="2 3" key="1">
    <citation type="journal article" date="2014" name="Genome Announc.">
        <title>Draft Genome Sequence of Lysobacter capsici AZ78, a Bacterium Antagonistic to Plant-Pathogenic Oomycetes.</title>
        <authorList>
            <person name="Puopolo G."/>
            <person name="Sonego P."/>
            <person name="Engelen K."/>
            <person name="Pertot I."/>
        </authorList>
    </citation>
    <scope>NUCLEOTIDE SEQUENCE [LARGE SCALE GENOMIC DNA]</scope>
    <source>
        <strain evidence="2 3">AZ78</strain>
    </source>
</reference>
<dbReference type="Gene3D" id="3.30.1180.10">
    <property type="match status" value="1"/>
</dbReference>
<comment type="caution">
    <text evidence="2">The sequence shown here is derived from an EMBL/GenBank/DDBJ whole genome shotgun (WGS) entry which is preliminary data.</text>
</comment>
<dbReference type="EMBL" id="JAJA02000001">
    <property type="protein sequence ID" value="KWS04927.1"/>
    <property type="molecule type" value="Genomic_DNA"/>
</dbReference>
<dbReference type="GO" id="GO:0008289">
    <property type="term" value="F:lipid binding"/>
    <property type="evidence" value="ECO:0007669"/>
    <property type="project" value="UniProtKB-KW"/>
</dbReference>
<proteinExistence type="predicted"/>
<dbReference type="Pfam" id="PF02645">
    <property type="entry name" value="DegV"/>
    <property type="match status" value="1"/>
</dbReference>
<dbReference type="NCBIfam" id="TIGR00762">
    <property type="entry name" value="DegV"/>
    <property type="match status" value="1"/>
</dbReference>
<dbReference type="PANTHER" id="PTHR33434">
    <property type="entry name" value="DEGV DOMAIN-CONTAINING PROTEIN DR_1986-RELATED"/>
    <property type="match status" value="1"/>
</dbReference>
<dbReference type="InterPro" id="IPR003797">
    <property type="entry name" value="DegV"/>
</dbReference>